<keyword evidence="4" id="KW-0808">Transferase</keyword>
<dbReference type="Proteomes" id="UP000294530">
    <property type="component" value="Unassembled WGS sequence"/>
</dbReference>
<dbReference type="Pfam" id="PF00562">
    <property type="entry name" value="RNA_pol_Rpb2_6"/>
    <property type="match status" value="1"/>
</dbReference>
<keyword evidence="3" id="KW-0240">DNA-directed RNA polymerase</keyword>
<dbReference type="GO" id="GO:0003677">
    <property type="term" value="F:DNA binding"/>
    <property type="evidence" value="ECO:0007669"/>
    <property type="project" value="InterPro"/>
</dbReference>
<accession>A0A976IH23</accession>
<dbReference type="PANTHER" id="PTHR20856">
    <property type="entry name" value="DNA-DIRECTED RNA POLYMERASE I SUBUNIT 2"/>
    <property type="match status" value="1"/>
</dbReference>
<evidence type="ECO:0000256" key="2">
    <source>
        <dbReference type="ARBA" id="ARBA00012418"/>
    </source>
</evidence>
<keyword evidence="5" id="KW-0548">Nucleotidyltransferase</keyword>
<dbReference type="InterPro" id="IPR014724">
    <property type="entry name" value="RNA_pol_RPB2_OB-fold"/>
</dbReference>
<dbReference type="EMBL" id="SHOA02000053">
    <property type="protein sequence ID" value="TDH71626.1"/>
    <property type="molecule type" value="Genomic_DNA"/>
</dbReference>
<proteinExistence type="inferred from homology"/>
<evidence type="ECO:0000256" key="3">
    <source>
        <dbReference type="ARBA" id="ARBA00022478"/>
    </source>
</evidence>
<protein>
    <recommendedName>
        <fullName evidence="2">DNA-directed RNA polymerase</fullName>
        <ecNumber evidence="2">2.7.7.6</ecNumber>
    </recommendedName>
</protein>
<evidence type="ECO:0000313" key="8">
    <source>
        <dbReference type="EMBL" id="TDH71626.1"/>
    </source>
</evidence>
<dbReference type="GO" id="GO:0003899">
    <property type="term" value="F:DNA-directed RNA polymerase activity"/>
    <property type="evidence" value="ECO:0007669"/>
    <property type="project" value="UniProtKB-EC"/>
</dbReference>
<feature type="domain" description="DNA-directed RNA polymerase subunit 2 hybrid-binding" evidence="7">
    <location>
        <begin position="550"/>
        <end position="691"/>
    </location>
</feature>
<dbReference type="KEGG" id="blac:94347312"/>
<name>A0A976IH23_BRELC</name>
<dbReference type="GO" id="GO:0000428">
    <property type="term" value="C:DNA-directed RNA polymerase complex"/>
    <property type="evidence" value="ECO:0007669"/>
    <property type="project" value="UniProtKB-KW"/>
</dbReference>
<evidence type="ECO:0000256" key="6">
    <source>
        <dbReference type="ARBA" id="ARBA00023163"/>
    </source>
</evidence>
<dbReference type="GO" id="GO:0032549">
    <property type="term" value="F:ribonucleoside binding"/>
    <property type="evidence" value="ECO:0007669"/>
    <property type="project" value="InterPro"/>
</dbReference>
<evidence type="ECO:0000256" key="1">
    <source>
        <dbReference type="ARBA" id="ARBA00006835"/>
    </source>
</evidence>
<dbReference type="OrthoDB" id="2156393at2759"/>
<comment type="caution">
    <text evidence="8">The sequence shown here is derived from an EMBL/GenBank/DDBJ whole genome shotgun (WGS) entry which is preliminary data.</text>
</comment>
<dbReference type="Gene3D" id="2.40.270.10">
    <property type="entry name" value="DNA-directed RNA polymerase, subunit 2, domain 6"/>
    <property type="match status" value="2"/>
</dbReference>
<dbReference type="EC" id="2.7.7.6" evidence="2"/>
<comment type="similarity">
    <text evidence="1">Belongs to the RNA polymerase beta chain family.</text>
</comment>
<dbReference type="InterPro" id="IPR007120">
    <property type="entry name" value="DNA-dir_RNAP_su2_dom"/>
</dbReference>
<dbReference type="AlphaFoldDB" id="A0A976IH23"/>
<dbReference type="SUPFAM" id="SSF64484">
    <property type="entry name" value="beta and beta-prime subunits of DNA dependent RNA-polymerase"/>
    <property type="match status" value="1"/>
</dbReference>
<keyword evidence="6" id="KW-0804">Transcription</keyword>
<dbReference type="InterPro" id="IPR015712">
    <property type="entry name" value="DNA-dir_RNA_pol_su2"/>
</dbReference>
<keyword evidence="9" id="KW-1185">Reference proteome</keyword>
<organism evidence="8 9">
    <name type="scientific">Bremia lactucae</name>
    <name type="common">Lettuce downy mildew</name>
    <dbReference type="NCBI Taxonomy" id="4779"/>
    <lineage>
        <taxon>Eukaryota</taxon>
        <taxon>Sar</taxon>
        <taxon>Stramenopiles</taxon>
        <taxon>Oomycota</taxon>
        <taxon>Peronosporomycetes</taxon>
        <taxon>Peronosporales</taxon>
        <taxon>Peronosporaceae</taxon>
        <taxon>Bremia</taxon>
    </lineage>
</organism>
<reference evidence="8 9" key="1">
    <citation type="journal article" date="2021" name="Genome Biol.">
        <title>AFLAP: assembly-free linkage analysis pipeline using k-mers from genome sequencing data.</title>
        <authorList>
            <person name="Fletcher K."/>
            <person name="Zhang L."/>
            <person name="Gil J."/>
            <person name="Han R."/>
            <person name="Cavanaugh K."/>
            <person name="Michelmore R."/>
        </authorList>
    </citation>
    <scope>NUCLEOTIDE SEQUENCE [LARGE SCALE GENOMIC DNA]</scope>
    <source>
        <strain evidence="8 9">SF5</strain>
    </source>
</reference>
<evidence type="ECO:0000259" key="7">
    <source>
        <dbReference type="Pfam" id="PF00562"/>
    </source>
</evidence>
<gene>
    <name evidence="8" type="ORF">CCR75_003547</name>
</gene>
<evidence type="ECO:0000313" key="9">
    <source>
        <dbReference type="Proteomes" id="UP000294530"/>
    </source>
</evidence>
<evidence type="ECO:0000256" key="4">
    <source>
        <dbReference type="ARBA" id="ARBA00022679"/>
    </source>
</evidence>
<dbReference type="GeneID" id="94347312"/>
<dbReference type="InterPro" id="IPR037033">
    <property type="entry name" value="DNA-dir_RNAP_su2_hyb_sf"/>
</dbReference>
<sequence length="821" mass="93785">MSGLEEITEPEQYFALGADEVKDLSPVLDDAKTAYKKVLRTGDWLLESRLPDEFNDDLAMRRMYQDYWDEYHVKDEGYRLKKEPECRFSMDRIDTCCVPRIYKPVSSLPIEINDRSYCFAYTSSSGISGMRNTLDILKEEGRAWFFRHAQITQLTDDIGRLAKRYLYGPLHVFTDITKTEMSESPDAIGLWGAMFDDIDYYVRRPGIFGMMHDNSLIDMRPYDSRDRNSRESRSVHARRTQVSWSGFIDCTYTALSVEAGRMRALVHGCRYRVITSATLRQASAILDQFELSEQSEKDWAFFFGSKIQRITARSVRGIVMTWQRFQSHNAPMIHIWEDLMLIVMHISSGCIMKPVQVDGCNHWVDSLCYNNDRMLMQLTRATRPSRDLIRDNVKTTMHLIPFFAFDEPPRPTLTSSMSHQAICRPRVGLTSTLASTTNFLPVVRTPMMQDLIDSMTNTRFISLPGVSLLVAFVNAKENYEDSLIVSKSVNDMHLFKHVGIIHHPVKDGTDKMEPGYVIGEKDKWFRPHSKATVIREGVSSKMSRYVTASMEDNQVHEGDKFATWHGQKFTVGEIRDHNDMPTFICARTGKPFIPHMIIASSSVHNRGTLGQIYEAWAGMECVDDLNYDPRHCDKYVIKDPFVVSEIPKTEYTCFIQDGFNRLCNDDGDPIIADYGICHLWQLSHIARDKQHYMSDMPTGVGVKRGKLNRSGVRFGEAECMSGTSNALVNCISYLSDNGDLGIVKICSKCRRLVINCDCREWNPSTDVAVRNAFVKMDVMRTAYSVNGVRGTKETDEDDHEITIEGKCSAVPFIAESFVYNA</sequence>
<dbReference type="RefSeq" id="XP_067821125.1">
    <property type="nucleotide sequence ID" value="XM_067961641.1"/>
</dbReference>
<evidence type="ECO:0000256" key="5">
    <source>
        <dbReference type="ARBA" id="ARBA00022695"/>
    </source>
</evidence>
<dbReference type="GO" id="GO:0006351">
    <property type="term" value="P:DNA-templated transcription"/>
    <property type="evidence" value="ECO:0007669"/>
    <property type="project" value="InterPro"/>
</dbReference>
<dbReference type="Gene3D" id="2.40.50.150">
    <property type="match status" value="1"/>
</dbReference>